<dbReference type="InterPro" id="IPR015424">
    <property type="entry name" value="PyrdxlP-dep_Trfase"/>
</dbReference>
<dbReference type="PANTHER" id="PTHR45744:SF2">
    <property type="entry name" value="TYROSINE AMINOTRANSFERASE"/>
    <property type="match status" value="1"/>
</dbReference>
<evidence type="ECO:0000313" key="2">
    <source>
        <dbReference type="EMBL" id="AXA36592.1"/>
    </source>
</evidence>
<dbReference type="SUPFAM" id="SSF53383">
    <property type="entry name" value="PLP-dependent transferases"/>
    <property type="match status" value="1"/>
</dbReference>
<dbReference type="PANTHER" id="PTHR45744">
    <property type="entry name" value="TYROSINE AMINOTRANSFERASE"/>
    <property type="match status" value="1"/>
</dbReference>
<keyword evidence="2" id="KW-0808">Transferase</keyword>
<organism evidence="2 3">
    <name type="scientific">Sumerlaea chitinivorans</name>
    <dbReference type="NCBI Taxonomy" id="2250252"/>
    <lineage>
        <taxon>Bacteria</taxon>
        <taxon>Candidatus Sumerlaeota</taxon>
        <taxon>Candidatus Sumerlaeia</taxon>
        <taxon>Candidatus Sumerlaeales</taxon>
        <taxon>Candidatus Sumerlaeaceae</taxon>
        <taxon>Candidatus Sumerlaea</taxon>
    </lineage>
</organism>
<dbReference type="Proteomes" id="UP000262583">
    <property type="component" value="Chromosome"/>
</dbReference>
<dbReference type="CDD" id="cd00609">
    <property type="entry name" value="AAT_like"/>
    <property type="match status" value="1"/>
</dbReference>
<evidence type="ECO:0000259" key="1">
    <source>
        <dbReference type="Pfam" id="PF00155"/>
    </source>
</evidence>
<sequence length="391" mass="43332">MKTLLEEWSDGVPSPLAKAVEAKRQRGVPIVDLITANPHEHGIEFPADRLEQIMIEATRAARIYRPDPRGQLAAREAVAAYHGGVAPDQVVLTCGTSMAYWYVFRLLARPGGNVLCPTPTYPLFDDLARAAGLNVRSYHLSRGPGGAWHIDTEEVEFQITPRTVALVIVSPHNPTGQVASASELARVAEIATRHRLPVVFDEVFREFLHTAAEVPRPGSYSLPFAITLNGVSKMFALPQLKAGWMVVEGSDSVLVNKFLTALEYLSDTFLPVNEMVQAALPRLLSPRGFSEVARLAAMYRQRMESLIQAWRAHGIPVAMPDGGVYAIVPLPRAWQGREERFCVRLLETENILMHPSTYYGTFPEPALVMTCVATPPWPLERIVEEMQAHPE</sequence>
<evidence type="ECO:0000313" key="3">
    <source>
        <dbReference type="Proteomes" id="UP000262583"/>
    </source>
</evidence>
<keyword evidence="2" id="KW-0032">Aminotransferase</keyword>
<dbReference type="AlphaFoldDB" id="A0A2Z4Y7H1"/>
<protein>
    <submittedName>
        <fullName evidence="2">Putative aminotransferase</fullName>
    </submittedName>
</protein>
<dbReference type="GO" id="GO:0008483">
    <property type="term" value="F:transaminase activity"/>
    <property type="evidence" value="ECO:0007669"/>
    <property type="project" value="UniProtKB-KW"/>
</dbReference>
<gene>
    <name evidence="2" type="ORF">BRCON_1815</name>
</gene>
<reference evidence="2 3" key="1">
    <citation type="submission" date="2018-05" db="EMBL/GenBank/DDBJ databases">
        <title>A metagenomic window into the 2 km-deep terrestrial subsurface aquifer revealed taxonomically and functionally diverse microbial community comprising novel uncultured bacterial lineages.</title>
        <authorList>
            <person name="Kadnikov V.V."/>
            <person name="Mardanov A.V."/>
            <person name="Beletsky A.V."/>
            <person name="Banks D."/>
            <person name="Pimenov N.V."/>
            <person name="Frank Y.A."/>
            <person name="Karnachuk O.V."/>
            <person name="Ravin N.V."/>
        </authorList>
    </citation>
    <scope>NUCLEOTIDE SEQUENCE [LARGE SCALE GENOMIC DNA]</scope>
    <source>
        <strain evidence="2">BY</strain>
    </source>
</reference>
<feature type="domain" description="Aminotransferase class I/classII large" evidence="1">
    <location>
        <begin position="55"/>
        <end position="373"/>
    </location>
</feature>
<dbReference type="EMBL" id="CP030759">
    <property type="protein sequence ID" value="AXA36592.1"/>
    <property type="molecule type" value="Genomic_DNA"/>
</dbReference>
<dbReference type="KEGG" id="schv:BRCON_1815"/>
<dbReference type="InterPro" id="IPR004839">
    <property type="entry name" value="Aminotransferase_I/II_large"/>
</dbReference>
<accession>A0A2Z4Y7H1</accession>
<proteinExistence type="predicted"/>
<name>A0A2Z4Y7H1_SUMC1</name>
<dbReference type="InterPro" id="IPR015421">
    <property type="entry name" value="PyrdxlP-dep_Trfase_major"/>
</dbReference>
<dbReference type="Gene3D" id="3.40.640.10">
    <property type="entry name" value="Type I PLP-dependent aspartate aminotransferase-like (Major domain)"/>
    <property type="match status" value="1"/>
</dbReference>
<dbReference type="Pfam" id="PF00155">
    <property type="entry name" value="Aminotran_1_2"/>
    <property type="match status" value="1"/>
</dbReference>
<dbReference type="GO" id="GO:0030170">
    <property type="term" value="F:pyridoxal phosphate binding"/>
    <property type="evidence" value="ECO:0007669"/>
    <property type="project" value="InterPro"/>
</dbReference>